<sequence>MAQIRITPDYKNWQVIINHFEGEPEVWDEFQIKEEAQEEVFKWNNGLWGEGFTFSAEELRLRALE</sequence>
<name>A0A381XCF8_9ZZZZ</name>
<dbReference type="AlphaFoldDB" id="A0A381XCF8"/>
<protein>
    <submittedName>
        <fullName evidence="1">Uncharacterized protein</fullName>
    </submittedName>
</protein>
<accession>A0A381XCF8</accession>
<reference evidence="1" key="1">
    <citation type="submission" date="2018-05" db="EMBL/GenBank/DDBJ databases">
        <authorList>
            <person name="Lanie J.A."/>
            <person name="Ng W.-L."/>
            <person name="Kazmierczak K.M."/>
            <person name="Andrzejewski T.M."/>
            <person name="Davidsen T.M."/>
            <person name="Wayne K.J."/>
            <person name="Tettelin H."/>
            <person name="Glass J.I."/>
            <person name="Rusch D."/>
            <person name="Podicherti R."/>
            <person name="Tsui H.-C.T."/>
            <person name="Winkler M.E."/>
        </authorList>
    </citation>
    <scope>NUCLEOTIDE SEQUENCE</scope>
</reference>
<proteinExistence type="predicted"/>
<organism evidence="1">
    <name type="scientific">marine metagenome</name>
    <dbReference type="NCBI Taxonomy" id="408172"/>
    <lineage>
        <taxon>unclassified sequences</taxon>
        <taxon>metagenomes</taxon>
        <taxon>ecological metagenomes</taxon>
    </lineage>
</organism>
<gene>
    <name evidence="1" type="ORF">METZ01_LOCUS115035</name>
</gene>
<dbReference type="EMBL" id="UINC01014606">
    <property type="protein sequence ID" value="SVA62181.1"/>
    <property type="molecule type" value="Genomic_DNA"/>
</dbReference>
<evidence type="ECO:0000313" key="1">
    <source>
        <dbReference type="EMBL" id="SVA62181.1"/>
    </source>
</evidence>